<dbReference type="PANTHER" id="PTHR10746">
    <property type="entry name" value="50S RIBOSOMAL PROTEIN L4"/>
    <property type="match status" value="1"/>
</dbReference>
<evidence type="ECO:0000256" key="3">
    <source>
        <dbReference type="ARBA" id="ARBA00022730"/>
    </source>
</evidence>
<dbReference type="Gene3D" id="3.40.1370.10">
    <property type="match status" value="1"/>
</dbReference>
<dbReference type="GO" id="GO:0003735">
    <property type="term" value="F:structural constituent of ribosome"/>
    <property type="evidence" value="ECO:0007669"/>
    <property type="project" value="InterPro"/>
</dbReference>
<evidence type="ECO:0000256" key="4">
    <source>
        <dbReference type="ARBA" id="ARBA00022884"/>
    </source>
</evidence>
<evidence type="ECO:0000256" key="9">
    <source>
        <dbReference type="SAM" id="MobiDB-lite"/>
    </source>
</evidence>
<evidence type="ECO:0000256" key="8">
    <source>
        <dbReference type="ARBA" id="ARBA00035387"/>
    </source>
</evidence>
<feature type="compositionally biased region" description="Basic residues" evidence="9">
    <location>
        <begin position="68"/>
        <end position="79"/>
    </location>
</feature>
<accession>A0A4D6WZJ3</accession>
<dbReference type="AlphaFoldDB" id="A0A4D6WZJ3"/>
<dbReference type="Pfam" id="PF00573">
    <property type="entry name" value="Ribosomal_L4"/>
    <property type="match status" value="1"/>
</dbReference>
<proteinExistence type="inferred from homology"/>
<sequence>MAIEKKLTYSINTRIKNESLPSSKEISLKMNNNDNKNMYIVHRALIQQLNTKRQRNAHTKTRSEVRGGGKKPWKQKGTGRARSGSIRSPLWRGGGVIFGPRNTTYTEKINKKEKKLAIKILIYNKFDKTTVIDNIANNLIKPNTKLILNNINYFGLTTKYKENILIIVSTKTQTLYLSLRNLPNIELIAANNLNVLSLMKADKILMTLDALNNINNIYND</sequence>
<feature type="region of interest" description="Disordered" evidence="9">
    <location>
        <begin position="51"/>
        <end position="85"/>
    </location>
</feature>
<dbReference type="GO" id="GO:1990904">
    <property type="term" value="C:ribonucleoprotein complex"/>
    <property type="evidence" value="ECO:0007669"/>
    <property type="project" value="UniProtKB-KW"/>
</dbReference>
<organism evidence="10">
    <name type="scientific">Inkyuleea mariana</name>
    <dbReference type="NCBI Taxonomy" id="123988"/>
    <lineage>
        <taxon>Eukaryota</taxon>
        <taxon>Rhodophyta</taxon>
        <taxon>Florideophyceae</taxon>
        <taxon>Rhodymeniophycidae</taxon>
        <taxon>Ceramiales</taxon>
        <taxon>Ceramiaceae</taxon>
        <taxon>Inkyuleea</taxon>
    </lineage>
</organism>
<dbReference type="EMBL" id="MK814743">
    <property type="protein sequence ID" value="QCI09049.1"/>
    <property type="molecule type" value="Genomic_DNA"/>
</dbReference>
<evidence type="ECO:0000256" key="2">
    <source>
        <dbReference type="ARBA" id="ARBA00010528"/>
    </source>
</evidence>
<reference evidence="10" key="1">
    <citation type="journal article" date="2019" name="Mol. Phylogenet. Evol.">
        <title>Morphological evolution and classification of the red algal order Ceramiales inferred using plastid phylogenomics.</title>
        <authorList>
            <person name="Diaz-Tapia P."/>
            <person name="Pasella M.M."/>
            <person name="Verbruggen H."/>
            <person name="Maggs C.A."/>
        </authorList>
    </citation>
    <scope>NUCLEOTIDE SEQUENCE</scope>
    <source>
        <strain evidence="10">PD1141</strain>
    </source>
</reference>
<gene>
    <name evidence="10" type="primary">rpl4</name>
</gene>
<evidence type="ECO:0000256" key="1">
    <source>
        <dbReference type="ARBA" id="ARBA00004083"/>
    </source>
</evidence>
<dbReference type="InterPro" id="IPR013005">
    <property type="entry name" value="Ribosomal_uL4-like"/>
</dbReference>
<keyword evidence="6" id="KW-0687">Ribonucleoprotein</keyword>
<dbReference type="SUPFAM" id="SSF52166">
    <property type="entry name" value="Ribosomal protein L4"/>
    <property type="match status" value="1"/>
</dbReference>
<dbReference type="HAMAP" id="MF_01328_B">
    <property type="entry name" value="Ribosomal_uL4_B"/>
    <property type="match status" value="1"/>
</dbReference>
<reference evidence="10" key="2">
    <citation type="submission" date="2019-04" db="EMBL/GenBank/DDBJ databases">
        <authorList>
            <person name="Pasella M."/>
        </authorList>
    </citation>
    <scope>NUCLEOTIDE SEQUENCE</scope>
    <source>
        <strain evidence="10">PD1141</strain>
    </source>
</reference>
<dbReference type="NCBIfam" id="TIGR03953">
    <property type="entry name" value="rplD_bact"/>
    <property type="match status" value="1"/>
</dbReference>
<dbReference type="PANTHER" id="PTHR10746:SF17">
    <property type="entry name" value="LARGE RIBOSOMAL SUBUNIT PROTEIN UL4C"/>
    <property type="match status" value="1"/>
</dbReference>
<evidence type="ECO:0000256" key="7">
    <source>
        <dbReference type="ARBA" id="ARBA00035208"/>
    </source>
</evidence>
<comment type="similarity">
    <text evidence="2">Belongs to the universal ribosomal protein uL4 family.</text>
</comment>
<evidence type="ECO:0000256" key="6">
    <source>
        <dbReference type="ARBA" id="ARBA00023274"/>
    </source>
</evidence>
<name>A0A4D6WZJ3_9FLOR</name>
<comment type="function">
    <text evidence="1">Probably binds the 23S rRNA.</text>
</comment>
<dbReference type="GO" id="GO:0006412">
    <property type="term" value="P:translation"/>
    <property type="evidence" value="ECO:0007669"/>
    <property type="project" value="InterPro"/>
</dbReference>
<dbReference type="InterPro" id="IPR023574">
    <property type="entry name" value="Ribosomal_uL4_dom_sf"/>
</dbReference>
<keyword evidence="10" id="KW-0934">Plastid</keyword>
<geneLocation type="plastid" evidence="10"/>
<evidence type="ECO:0000256" key="5">
    <source>
        <dbReference type="ARBA" id="ARBA00022980"/>
    </source>
</evidence>
<keyword evidence="3" id="KW-0699">rRNA-binding</keyword>
<keyword evidence="4" id="KW-0694">RNA-binding</keyword>
<evidence type="ECO:0000313" key="10">
    <source>
        <dbReference type="EMBL" id="QCI09049.1"/>
    </source>
</evidence>
<dbReference type="GO" id="GO:0005840">
    <property type="term" value="C:ribosome"/>
    <property type="evidence" value="ECO:0007669"/>
    <property type="project" value="UniProtKB-KW"/>
</dbReference>
<dbReference type="GO" id="GO:0019843">
    <property type="term" value="F:rRNA binding"/>
    <property type="evidence" value="ECO:0007669"/>
    <property type="project" value="UniProtKB-KW"/>
</dbReference>
<dbReference type="InterPro" id="IPR002136">
    <property type="entry name" value="Ribosomal_uL4"/>
</dbReference>
<keyword evidence="5 10" id="KW-0689">Ribosomal protein</keyword>
<protein>
    <recommendedName>
        <fullName evidence="7">Large ribosomal subunit protein uL4c</fullName>
    </recommendedName>
    <alternativeName>
        <fullName evidence="8">50S ribosomal protein L4, chloroplastic</fullName>
    </alternativeName>
</protein>